<name>A0ABM9U9I1_9HYPH</name>
<organism evidence="1 2">
    <name type="scientific">Chelatococcus sambhunathii</name>
    <dbReference type="NCBI Taxonomy" id="363953"/>
    <lineage>
        <taxon>Bacteria</taxon>
        <taxon>Pseudomonadati</taxon>
        <taxon>Pseudomonadota</taxon>
        <taxon>Alphaproteobacteria</taxon>
        <taxon>Hyphomicrobiales</taxon>
        <taxon>Chelatococcaceae</taxon>
        <taxon>Chelatococcus</taxon>
    </lineage>
</organism>
<evidence type="ECO:0000313" key="2">
    <source>
        <dbReference type="Proteomes" id="UP000182178"/>
    </source>
</evidence>
<comment type="caution">
    <text evidence="1">The sequence shown here is derived from an EMBL/GenBank/DDBJ whole genome shotgun (WGS) entry which is preliminary data.</text>
</comment>
<dbReference type="EMBL" id="CYHC01000016">
    <property type="protein sequence ID" value="CUA90911.1"/>
    <property type="molecule type" value="Genomic_DNA"/>
</dbReference>
<protein>
    <submittedName>
        <fullName evidence="1">Uncharacterized protein</fullName>
    </submittedName>
</protein>
<dbReference type="Proteomes" id="UP000182178">
    <property type="component" value="Unassembled WGS sequence"/>
</dbReference>
<keyword evidence="2" id="KW-1185">Reference proteome</keyword>
<reference evidence="1 2" key="1">
    <citation type="submission" date="2015-08" db="EMBL/GenBank/DDBJ databases">
        <authorList>
            <person name="Varghese N."/>
        </authorList>
    </citation>
    <scope>NUCLEOTIDE SEQUENCE [LARGE SCALE GENOMIC DNA]</scope>
    <source>
        <strain evidence="1 2">DSM 18167</strain>
    </source>
</reference>
<dbReference type="RefSeq" id="WP_055460974.1">
    <property type="nucleotide sequence ID" value="NZ_CYHC01000016.1"/>
</dbReference>
<sequence length="135" mass="14452">MPSAFDDLNGELNAAVDAVFAEGFVLRPRAVTKPNGRSEPDPSRAVVDFLGITAEVASRANSGQRIAHMAPRSDRAGFASSRINVGVSPGQLPYRPRTGDYVLRVDTNELFEIAEIRPDGMGGYALDLNELVAPP</sequence>
<evidence type="ECO:0000313" key="1">
    <source>
        <dbReference type="EMBL" id="CUA90911.1"/>
    </source>
</evidence>
<gene>
    <name evidence="1" type="ORF">Ga0061061_11648</name>
</gene>
<accession>A0ABM9U9I1</accession>
<proteinExistence type="predicted"/>